<dbReference type="AlphaFoldDB" id="A0A397BHA8"/>
<name>A0A397BHA8_APHAT</name>
<dbReference type="VEuPathDB" id="FungiDB:H257_17007"/>
<feature type="compositionally biased region" description="Acidic residues" evidence="1">
    <location>
        <begin position="117"/>
        <end position="128"/>
    </location>
</feature>
<dbReference type="Proteomes" id="UP000265427">
    <property type="component" value="Unassembled WGS sequence"/>
</dbReference>
<comment type="caution">
    <text evidence="2">The sequence shown here is derived from an EMBL/GenBank/DDBJ whole genome shotgun (WGS) entry which is preliminary data.</text>
</comment>
<feature type="region of interest" description="Disordered" evidence="1">
    <location>
        <begin position="515"/>
        <end position="597"/>
    </location>
</feature>
<dbReference type="EMBL" id="QUSZ01003732">
    <property type="protein sequence ID" value="RHY17367.1"/>
    <property type="molecule type" value="Genomic_DNA"/>
</dbReference>
<feature type="compositionally biased region" description="Basic and acidic residues" evidence="1">
    <location>
        <begin position="101"/>
        <end position="112"/>
    </location>
</feature>
<protein>
    <submittedName>
        <fullName evidence="2">Uncharacterized protein</fullName>
    </submittedName>
</protein>
<feature type="region of interest" description="Disordered" evidence="1">
    <location>
        <begin position="1"/>
        <end position="187"/>
    </location>
</feature>
<sequence length="597" mass="64901">MANGDDVINENDVINGDDVIEAADPDGPRGVVEGAPILAMAPGDGNVPGESGDVGEEFAHDDDSAEEDFLEQSHDICPSSVIVASPDRVETKPNDAPWTLDGEKSHDWERTIVVEPTDGDDDDDDEQEKDIMDHVLNAENDQTDARFTHDDTGTDDVINDEEQDDDVINDEEPHDDVINDDGPHNGVIDCEEQDDVINADQDDVINDGQDDVINADQDHVINADQDDVINADQDDVINDGQDDVINADQDDVINADQDDVINDGRDDVINDNDQGDDIGNDSIEHVDATSDAFLPQNLNVDAKPDHDHDRQDVVVARAICFSDVSDDDDDVAVLGGLDDDDDDDVVDEYAILFVPPCDTASVHLPVDKDQGQSTEFDAEFPPESTDLWDPDVLFLPPRMVDAELARLRRLWGDDTRGFWGAVLDASPVVILAAHFPFDQDSDDLMHSWQKEEQDGEVLTEADREAIAAYVRQWHAAHLALRVELTPPTPTPVPEDGRSGMDKLKTSRLLQRPSSFGMSASLTSSQAAVPTTPSFLRKPTSGSSGIKLPRTASTPPPTTALPTSSGGPGTPPTPARQMRLPTTRTTGLRTPSSRSIKQ</sequence>
<accession>A0A397BHA8</accession>
<feature type="compositionally biased region" description="Acidic residues" evidence="1">
    <location>
        <begin position="153"/>
        <end position="174"/>
    </location>
</feature>
<gene>
    <name evidence="2" type="ORF">DYB36_009707</name>
</gene>
<proteinExistence type="predicted"/>
<feature type="compositionally biased region" description="Polar residues" evidence="1">
    <location>
        <begin position="515"/>
        <end position="543"/>
    </location>
</feature>
<evidence type="ECO:0000313" key="2">
    <source>
        <dbReference type="EMBL" id="RHY17367.1"/>
    </source>
</evidence>
<organism evidence="2 3">
    <name type="scientific">Aphanomyces astaci</name>
    <name type="common">Crayfish plague agent</name>
    <dbReference type="NCBI Taxonomy" id="112090"/>
    <lineage>
        <taxon>Eukaryota</taxon>
        <taxon>Sar</taxon>
        <taxon>Stramenopiles</taxon>
        <taxon>Oomycota</taxon>
        <taxon>Saprolegniomycetes</taxon>
        <taxon>Saprolegniales</taxon>
        <taxon>Verrucalvaceae</taxon>
        <taxon>Aphanomyces</taxon>
    </lineage>
</organism>
<evidence type="ECO:0000313" key="3">
    <source>
        <dbReference type="Proteomes" id="UP000265427"/>
    </source>
</evidence>
<feature type="compositionally biased region" description="Low complexity" evidence="1">
    <location>
        <begin position="574"/>
        <end position="597"/>
    </location>
</feature>
<feature type="compositionally biased region" description="Basic and acidic residues" evidence="1">
    <location>
        <begin position="143"/>
        <end position="152"/>
    </location>
</feature>
<reference evidence="2 3" key="1">
    <citation type="submission" date="2018-08" db="EMBL/GenBank/DDBJ databases">
        <title>Aphanomyces genome sequencing and annotation.</title>
        <authorList>
            <person name="Minardi D."/>
            <person name="Oidtmann B."/>
            <person name="Van Der Giezen M."/>
            <person name="Studholme D.J."/>
        </authorList>
    </citation>
    <scope>NUCLEOTIDE SEQUENCE [LARGE SCALE GENOMIC DNA]</scope>
    <source>
        <strain evidence="2 3">Kv</strain>
    </source>
</reference>
<evidence type="ECO:0000256" key="1">
    <source>
        <dbReference type="SAM" id="MobiDB-lite"/>
    </source>
</evidence>